<reference evidence="2 3" key="1">
    <citation type="submission" date="2021-05" db="EMBL/GenBank/DDBJ databases">
        <title>Complete genome of Nocardioides aquaticus KCTC 9944T isolated from meromictic and hypersaline Ekho Lake, Antarctica.</title>
        <authorList>
            <person name="Hwang K."/>
            <person name="Kim K.M."/>
            <person name="Choe H."/>
        </authorList>
    </citation>
    <scope>NUCLEOTIDE SEQUENCE [LARGE SCALE GENOMIC DNA]</scope>
    <source>
        <strain evidence="2 3">KCTC 9944</strain>
    </source>
</reference>
<dbReference type="EMBL" id="CP075371">
    <property type="protein sequence ID" value="QVT81588.1"/>
    <property type="molecule type" value="Genomic_DNA"/>
</dbReference>
<evidence type="ECO:0000313" key="3">
    <source>
        <dbReference type="Proteomes" id="UP000679307"/>
    </source>
</evidence>
<dbReference type="Proteomes" id="UP000679307">
    <property type="component" value="Chromosome"/>
</dbReference>
<accession>A0ABX8ERE3</accession>
<protein>
    <submittedName>
        <fullName evidence="2">Uncharacterized protein</fullName>
    </submittedName>
</protein>
<name>A0ABX8ERE3_9ACTN</name>
<evidence type="ECO:0000313" key="2">
    <source>
        <dbReference type="EMBL" id="QVT81588.1"/>
    </source>
</evidence>
<proteinExistence type="predicted"/>
<sequence>MTGTEARGDPGSLLALAAARQAAARAQDGLHAAVAAARAAGHTWAEVGATLGTTRQAAFKRFGTPLDPRDGRPMTPSPTDGLDLATEEVFTRLDAGDYDHLRALMTDDTAAVLTRALVLDTWAGVVRETGRLEGCHATRLELPDGSSVGVGEPVLGGVVGATRLRCEAGEWLGRVAWDEERRVAGLLVVAPGTTSLPF</sequence>
<organism evidence="2 3">
    <name type="scientific">Nocardioides aquaticus</name>
    <dbReference type="NCBI Taxonomy" id="160826"/>
    <lineage>
        <taxon>Bacteria</taxon>
        <taxon>Bacillati</taxon>
        <taxon>Actinomycetota</taxon>
        <taxon>Actinomycetes</taxon>
        <taxon>Propionibacteriales</taxon>
        <taxon>Nocardioidaceae</taxon>
        <taxon>Nocardioides</taxon>
    </lineage>
</organism>
<feature type="region of interest" description="Disordered" evidence="1">
    <location>
        <begin position="62"/>
        <end position="82"/>
    </location>
</feature>
<evidence type="ECO:0000256" key="1">
    <source>
        <dbReference type="SAM" id="MobiDB-lite"/>
    </source>
</evidence>
<dbReference type="RefSeq" id="WP_214056945.1">
    <property type="nucleotide sequence ID" value="NZ_BAAAHS010000103.1"/>
</dbReference>
<keyword evidence="3" id="KW-1185">Reference proteome</keyword>
<gene>
    <name evidence="2" type="ORF">ENKNEFLB_03998</name>
</gene>